<reference evidence="3 4" key="1">
    <citation type="submission" date="2018-09" db="EMBL/GenBank/DDBJ databases">
        <title>Genomic investigation of the strawberry pathogen Phytophthora fragariae indicates pathogenicity is determined by transcriptional variation in three key races.</title>
        <authorList>
            <person name="Adams T.M."/>
            <person name="Armitage A.D."/>
            <person name="Sobczyk M.K."/>
            <person name="Bates H.J."/>
            <person name="Dunwell J.M."/>
            <person name="Nellist C.F."/>
            <person name="Harrison R.J."/>
        </authorList>
    </citation>
    <scope>NUCLEOTIDE SEQUENCE [LARGE SCALE GENOMIC DNA]</scope>
    <source>
        <strain evidence="3 4">SCRP249</strain>
    </source>
</reference>
<dbReference type="Pfam" id="PF13843">
    <property type="entry name" value="DDE_Tnp_1_7"/>
    <property type="match status" value="2"/>
</dbReference>
<dbReference type="PANTHER" id="PTHR46599">
    <property type="entry name" value="PIGGYBAC TRANSPOSABLE ELEMENT-DERIVED PROTEIN 4"/>
    <property type="match status" value="1"/>
</dbReference>
<dbReference type="InterPro" id="IPR029526">
    <property type="entry name" value="PGBD"/>
</dbReference>
<name>A0A6A3NKE8_9STRA</name>
<evidence type="ECO:0000313" key="3">
    <source>
        <dbReference type="EMBL" id="KAE9045879.1"/>
    </source>
</evidence>
<protein>
    <recommendedName>
        <fullName evidence="2">PiggyBac transposable element-derived protein domain-containing protein</fullName>
    </recommendedName>
</protein>
<dbReference type="AlphaFoldDB" id="A0A6A3NKE8"/>
<feature type="region of interest" description="Disordered" evidence="1">
    <location>
        <begin position="401"/>
        <end position="445"/>
    </location>
</feature>
<sequence>MRNIHFTNNTSANADTDRVWKVTSISDTLQKTFKAGYNIPGVLAFDEAMISSRSRYNPTRRYLKEKPHKLEVYCGMADHTSSAAKKKTAAESSGPASVMRNLTALLLPEEGENELLTRNVYFVGTILPSRAGFSYLLTEKNRNRPKTIPRCTVRMGVAKAVPQLGAMVWWDQKPVHVLATGASRAMLTCERRISGGKGQTTTAPCPSMIRDYQKWMGGVDVHDQLRLQRYSLQLAVKFTKYYKTIALGMIDMAITNAYICQREARKAEGKPAADHAKFLLGLHAQLIAMTDADFEDTMFSPGPATPTRKLSPTTAHSLTPDDEWVVVGGVVKYRQRQCKVCSLRKQKIGERHNTRFYCSGCCEGNKRVYLCDHVRPEHYPGNSLTCFAIWHSMWRDGKDRPRCGRDIQMRAPGMGKQKRRSGDESSGEPSDSGNESGGEEEGSSD</sequence>
<dbReference type="PANTHER" id="PTHR46599:SF3">
    <property type="entry name" value="PIGGYBAC TRANSPOSABLE ELEMENT-DERIVED PROTEIN 4"/>
    <property type="match status" value="1"/>
</dbReference>
<evidence type="ECO:0000313" key="4">
    <source>
        <dbReference type="Proteomes" id="UP000429607"/>
    </source>
</evidence>
<comment type="caution">
    <text evidence="3">The sequence shown here is derived from an EMBL/GenBank/DDBJ whole genome shotgun (WGS) entry which is preliminary data.</text>
</comment>
<feature type="domain" description="PiggyBac transposable element-derived protein" evidence="2">
    <location>
        <begin position="114"/>
        <end position="258"/>
    </location>
</feature>
<evidence type="ECO:0000259" key="2">
    <source>
        <dbReference type="Pfam" id="PF13843"/>
    </source>
</evidence>
<dbReference type="EMBL" id="QXFV01000202">
    <property type="protein sequence ID" value="KAE9045879.1"/>
    <property type="molecule type" value="Genomic_DNA"/>
</dbReference>
<accession>A0A6A3NKE8</accession>
<evidence type="ECO:0000256" key="1">
    <source>
        <dbReference type="SAM" id="MobiDB-lite"/>
    </source>
</evidence>
<organism evidence="3 4">
    <name type="scientific">Phytophthora rubi</name>
    <dbReference type="NCBI Taxonomy" id="129364"/>
    <lineage>
        <taxon>Eukaryota</taxon>
        <taxon>Sar</taxon>
        <taxon>Stramenopiles</taxon>
        <taxon>Oomycota</taxon>
        <taxon>Peronosporomycetes</taxon>
        <taxon>Peronosporales</taxon>
        <taxon>Peronosporaceae</taxon>
        <taxon>Phytophthora</taxon>
    </lineage>
</organism>
<feature type="domain" description="PiggyBac transposable element-derived protein" evidence="2">
    <location>
        <begin position="1"/>
        <end position="71"/>
    </location>
</feature>
<dbReference type="Proteomes" id="UP000429607">
    <property type="component" value="Unassembled WGS sequence"/>
</dbReference>
<gene>
    <name evidence="3" type="ORF">PR001_g4784</name>
</gene>
<proteinExistence type="predicted"/>